<dbReference type="AlphaFoldDB" id="A0A0F9KD42"/>
<feature type="transmembrane region" description="Helical" evidence="5">
    <location>
        <begin position="186"/>
        <end position="207"/>
    </location>
</feature>
<dbReference type="GO" id="GO:0005385">
    <property type="term" value="F:zinc ion transmembrane transporter activity"/>
    <property type="evidence" value="ECO:0007669"/>
    <property type="project" value="TreeGrafter"/>
</dbReference>
<organism evidence="6">
    <name type="scientific">marine sediment metagenome</name>
    <dbReference type="NCBI Taxonomy" id="412755"/>
    <lineage>
        <taxon>unclassified sequences</taxon>
        <taxon>metagenomes</taxon>
        <taxon>ecological metagenomes</taxon>
    </lineage>
</organism>
<dbReference type="PANTHER" id="PTHR11040:SF205">
    <property type="entry name" value="ZINC TRANSPORTER ZUPT"/>
    <property type="match status" value="1"/>
</dbReference>
<dbReference type="GO" id="GO:0016020">
    <property type="term" value="C:membrane"/>
    <property type="evidence" value="ECO:0007669"/>
    <property type="project" value="UniProtKB-SubCell"/>
</dbReference>
<keyword evidence="4 5" id="KW-0472">Membrane</keyword>
<feature type="transmembrane region" description="Helical" evidence="5">
    <location>
        <begin position="213"/>
        <end position="234"/>
    </location>
</feature>
<gene>
    <name evidence="6" type="ORF">LCGC14_1345470</name>
</gene>
<evidence type="ECO:0000256" key="5">
    <source>
        <dbReference type="SAM" id="Phobius"/>
    </source>
</evidence>
<comment type="caution">
    <text evidence="6">The sequence shown here is derived from an EMBL/GenBank/DDBJ whole genome shotgun (WGS) entry which is preliminary data.</text>
</comment>
<feature type="transmembrane region" description="Helical" evidence="5">
    <location>
        <begin position="35"/>
        <end position="56"/>
    </location>
</feature>
<feature type="transmembrane region" description="Helical" evidence="5">
    <location>
        <begin position="68"/>
        <end position="90"/>
    </location>
</feature>
<evidence type="ECO:0000256" key="4">
    <source>
        <dbReference type="ARBA" id="ARBA00023136"/>
    </source>
</evidence>
<sequence>MEAIFTALLLSTVAGLSTTVGSVIAFIMKKPNDKLISFIMGFSAGVMILVSFVELLQEGINTNGTLMGILFFLLGMGLMLLIDITISHYYEYEDDFNLEENNDLSGNSNNHELSRQRKLRKTSLLVTLGVFIHNFPEGMATFIGTLKDLELGILITIAIALHNIPEGIAVAATISSHSKSKFKPFLWSFVSGISEPLGALLVAFVLFPFINDVFLGAMLSIVGGFMVYISLDELLPMSRSLGKEHLSILGISAGMLVMAFSLALLE</sequence>
<accession>A0A0F9KD42</accession>
<keyword evidence="2 5" id="KW-0812">Transmembrane</keyword>
<evidence type="ECO:0000256" key="3">
    <source>
        <dbReference type="ARBA" id="ARBA00022989"/>
    </source>
</evidence>
<dbReference type="EMBL" id="LAZR01008273">
    <property type="protein sequence ID" value="KKM79883.1"/>
    <property type="molecule type" value="Genomic_DNA"/>
</dbReference>
<dbReference type="NCBIfam" id="NF003243">
    <property type="entry name" value="PRK04201.1"/>
    <property type="match status" value="1"/>
</dbReference>
<dbReference type="PANTHER" id="PTHR11040">
    <property type="entry name" value="ZINC/IRON TRANSPORTER"/>
    <property type="match status" value="1"/>
</dbReference>
<name>A0A0F9KD42_9ZZZZ</name>
<evidence type="ECO:0000313" key="6">
    <source>
        <dbReference type="EMBL" id="KKM79883.1"/>
    </source>
</evidence>
<evidence type="ECO:0000256" key="2">
    <source>
        <dbReference type="ARBA" id="ARBA00022692"/>
    </source>
</evidence>
<evidence type="ECO:0008006" key="7">
    <source>
        <dbReference type="Google" id="ProtNLM"/>
    </source>
</evidence>
<keyword evidence="3 5" id="KW-1133">Transmembrane helix</keyword>
<dbReference type="Pfam" id="PF02535">
    <property type="entry name" value="Zip"/>
    <property type="match status" value="1"/>
</dbReference>
<proteinExistence type="predicted"/>
<feature type="transmembrane region" description="Helical" evidence="5">
    <location>
        <begin position="246"/>
        <end position="265"/>
    </location>
</feature>
<protein>
    <recommendedName>
        <fullName evidence="7">Zinc transporter ZupT</fullName>
    </recommendedName>
</protein>
<dbReference type="InterPro" id="IPR003689">
    <property type="entry name" value="ZIP"/>
</dbReference>
<comment type="subcellular location">
    <subcellularLocation>
        <location evidence="1">Membrane</location>
        <topology evidence="1">Multi-pass membrane protein</topology>
    </subcellularLocation>
</comment>
<evidence type="ECO:0000256" key="1">
    <source>
        <dbReference type="ARBA" id="ARBA00004141"/>
    </source>
</evidence>
<reference evidence="6" key="1">
    <citation type="journal article" date="2015" name="Nature">
        <title>Complex archaea that bridge the gap between prokaryotes and eukaryotes.</title>
        <authorList>
            <person name="Spang A."/>
            <person name="Saw J.H."/>
            <person name="Jorgensen S.L."/>
            <person name="Zaremba-Niedzwiedzka K."/>
            <person name="Martijn J."/>
            <person name="Lind A.E."/>
            <person name="van Eijk R."/>
            <person name="Schleper C."/>
            <person name="Guy L."/>
            <person name="Ettema T.J."/>
        </authorList>
    </citation>
    <scope>NUCLEOTIDE SEQUENCE</scope>
</reference>